<dbReference type="SMART" id="SM00895">
    <property type="entry name" value="FCD"/>
    <property type="match status" value="1"/>
</dbReference>
<dbReference type="SUPFAM" id="SSF48008">
    <property type="entry name" value="GntR ligand-binding domain-like"/>
    <property type="match status" value="1"/>
</dbReference>
<dbReference type="Pfam" id="PF07729">
    <property type="entry name" value="FCD"/>
    <property type="match status" value="1"/>
</dbReference>
<sequence>MADSTRRPSVFAYTLDKLGRQIVSGHFGVEGVIPREAKLCEQLGASRGVLREVLRVLGDKGLVSAQPKVGMRVQPEINWNLMDTDVLDWLWEHRSRTDYLREFLEFRMTVEPAAAHAAALNATEEERREISSLCGRLQDESERIMDGASDERAQKVDFQFHMAIFRASRNRMLINVGNMIGHIMRQQIAVTTSAPGAFREGLPLHRAIAEAIARGDGEAAAQAAEENVRLTQVHLQKT</sequence>
<proteinExistence type="predicted"/>
<dbReference type="InterPro" id="IPR000524">
    <property type="entry name" value="Tscrpt_reg_HTH_GntR"/>
</dbReference>
<dbReference type="SMART" id="SM00345">
    <property type="entry name" value="HTH_GNTR"/>
    <property type="match status" value="1"/>
</dbReference>
<feature type="domain" description="HTH gntR-type" evidence="4">
    <location>
        <begin position="8"/>
        <end position="76"/>
    </location>
</feature>
<name>A0A7H9C0M6_PARPN</name>
<dbReference type="EMBL" id="CP058692">
    <property type="protein sequence ID" value="QLH17033.1"/>
    <property type="molecule type" value="Genomic_DNA"/>
</dbReference>
<dbReference type="GO" id="GO:0003700">
    <property type="term" value="F:DNA-binding transcription factor activity"/>
    <property type="evidence" value="ECO:0007669"/>
    <property type="project" value="InterPro"/>
</dbReference>
<evidence type="ECO:0000259" key="4">
    <source>
        <dbReference type="PROSITE" id="PS50949"/>
    </source>
</evidence>
<dbReference type="Gene3D" id="1.20.120.530">
    <property type="entry name" value="GntR ligand-binding domain-like"/>
    <property type="match status" value="1"/>
</dbReference>
<reference evidence="5 6" key="1">
    <citation type="submission" date="2020-07" db="EMBL/GenBank/DDBJ databases">
        <title>The complete genome of Paracoccus pantotrophus ACCC 10489.</title>
        <authorList>
            <person name="Si Y."/>
        </authorList>
    </citation>
    <scope>NUCLEOTIDE SEQUENCE [LARGE SCALE GENOMIC DNA]</scope>
    <source>
        <strain evidence="5 6">ACCC10489</strain>
        <plasmid evidence="5 6">unnamed2</plasmid>
    </source>
</reference>
<dbReference type="InterPro" id="IPR011711">
    <property type="entry name" value="GntR_C"/>
</dbReference>
<geneLocation type="plasmid" evidence="5 6">
    <name>unnamed2</name>
</geneLocation>
<dbReference type="Proteomes" id="UP000509322">
    <property type="component" value="Plasmid unnamed2"/>
</dbReference>
<dbReference type="Gene3D" id="1.10.10.10">
    <property type="entry name" value="Winged helix-like DNA-binding domain superfamily/Winged helix DNA-binding domain"/>
    <property type="match status" value="1"/>
</dbReference>
<accession>A0A7H9C0M6</accession>
<dbReference type="PRINTS" id="PR00035">
    <property type="entry name" value="HTHGNTR"/>
</dbReference>
<dbReference type="InterPro" id="IPR008920">
    <property type="entry name" value="TF_FadR/GntR_C"/>
</dbReference>
<dbReference type="PROSITE" id="PS50949">
    <property type="entry name" value="HTH_GNTR"/>
    <property type="match status" value="1"/>
</dbReference>
<keyword evidence="3" id="KW-0804">Transcription</keyword>
<dbReference type="InterPro" id="IPR036390">
    <property type="entry name" value="WH_DNA-bd_sf"/>
</dbReference>
<dbReference type="PANTHER" id="PTHR43537:SF44">
    <property type="entry name" value="GNTR FAMILY REGULATORY PROTEIN"/>
    <property type="match status" value="1"/>
</dbReference>
<evidence type="ECO:0000256" key="2">
    <source>
        <dbReference type="ARBA" id="ARBA00023125"/>
    </source>
</evidence>
<dbReference type="Pfam" id="PF00392">
    <property type="entry name" value="GntR"/>
    <property type="match status" value="1"/>
</dbReference>
<evidence type="ECO:0000256" key="3">
    <source>
        <dbReference type="ARBA" id="ARBA00023163"/>
    </source>
</evidence>
<protein>
    <submittedName>
        <fullName evidence="5">FadR family transcriptional regulator</fullName>
    </submittedName>
</protein>
<dbReference type="RefSeq" id="WP_024845488.1">
    <property type="nucleotide sequence ID" value="NZ_CP058692.1"/>
</dbReference>
<dbReference type="InterPro" id="IPR036388">
    <property type="entry name" value="WH-like_DNA-bd_sf"/>
</dbReference>
<keyword evidence="5" id="KW-0614">Plasmid</keyword>
<organism evidence="5 6">
    <name type="scientific">Paracoccus pantotrophus</name>
    <name type="common">Thiosphaera pantotropha</name>
    <dbReference type="NCBI Taxonomy" id="82367"/>
    <lineage>
        <taxon>Bacteria</taxon>
        <taxon>Pseudomonadati</taxon>
        <taxon>Pseudomonadota</taxon>
        <taxon>Alphaproteobacteria</taxon>
        <taxon>Rhodobacterales</taxon>
        <taxon>Paracoccaceae</taxon>
        <taxon>Paracoccus</taxon>
    </lineage>
</organism>
<gene>
    <name evidence="5" type="ORF">HYQ43_22675</name>
</gene>
<dbReference type="AlphaFoldDB" id="A0A7H9C0M6"/>
<evidence type="ECO:0000256" key="1">
    <source>
        <dbReference type="ARBA" id="ARBA00023015"/>
    </source>
</evidence>
<dbReference type="PANTHER" id="PTHR43537">
    <property type="entry name" value="TRANSCRIPTIONAL REGULATOR, GNTR FAMILY"/>
    <property type="match status" value="1"/>
</dbReference>
<keyword evidence="1" id="KW-0805">Transcription regulation</keyword>
<dbReference type="SUPFAM" id="SSF46785">
    <property type="entry name" value="Winged helix' DNA-binding domain"/>
    <property type="match status" value="1"/>
</dbReference>
<dbReference type="GO" id="GO:0003677">
    <property type="term" value="F:DNA binding"/>
    <property type="evidence" value="ECO:0007669"/>
    <property type="project" value="UniProtKB-KW"/>
</dbReference>
<keyword evidence="2" id="KW-0238">DNA-binding</keyword>
<evidence type="ECO:0000313" key="6">
    <source>
        <dbReference type="Proteomes" id="UP000509322"/>
    </source>
</evidence>
<evidence type="ECO:0000313" key="5">
    <source>
        <dbReference type="EMBL" id="QLH17033.1"/>
    </source>
</evidence>